<evidence type="ECO:0000256" key="10">
    <source>
        <dbReference type="ARBA" id="ARBA00023128"/>
    </source>
</evidence>
<evidence type="ECO:0000313" key="15">
    <source>
        <dbReference type="EMBL" id="KCV69696.1"/>
    </source>
</evidence>
<dbReference type="AlphaFoldDB" id="A0A058Z6E2"/>
<dbReference type="InterPro" id="IPR004274">
    <property type="entry name" value="FCP1_dom"/>
</dbReference>
<keyword evidence="11" id="KW-0472">Membrane</keyword>
<feature type="domain" description="FCP1 homology" evidence="14">
    <location>
        <begin position="1"/>
        <end position="114"/>
    </location>
</feature>
<evidence type="ECO:0000256" key="6">
    <source>
        <dbReference type="ARBA" id="ARBA00022927"/>
    </source>
</evidence>
<comment type="similarity">
    <text evidence="2 12">Belongs to the TIM50 family.</text>
</comment>
<dbReference type="PANTHER" id="PTHR12210">
    <property type="entry name" value="DULLARD PROTEIN PHOSPHATASE"/>
    <property type="match status" value="1"/>
</dbReference>
<evidence type="ECO:0000256" key="12">
    <source>
        <dbReference type="RuleBase" id="RU365079"/>
    </source>
</evidence>
<dbReference type="InterPro" id="IPR050365">
    <property type="entry name" value="TIM50"/>
</dbReference>
<evidence type="ECO:0000313" key="16">
    <source>
        <dbReference type="Proteomes" id="UP000030693"/>
    </source>
</evidence>
<dbReference type="InterPro" id="IPR023214">
    <property type="entry name" value="HAD_sf"/>
</dbReference>
<evidence type="ECO:0000256" key="11">
    <source>
        <dbReference type="ARBA" id="ARBA00023136"/>
    </source>
</evidence>
<keyword evidence="8" id="KW-1133">Transmembrane helix</keyword>
<dbReference type="SUPFAM" id="SSF56784">
    <property type="entry name" value="HAD-like"/>
    <property type="match status" value="1"/>
</dbReference>
<dbReference type="OMA" id="YEICAFT"/>
<organism evidence="15">
    <name type="scientific">Fonticula alba</name>
    <name type="common">Slime mold</name>
    <dbReference type="NCBI Taxonomy" id="691883"/>
    <lineage>
        <taxon>Eukaryota</taxon>
        <taxon>Rotosphaerida</taxon>
        <taxon>Fonticulaceae</taxon>
        <taxon>Fonticula</taxon>
    </lineage>
</organism>
<keyword evidence="7 12" id="KW-0809">Transit peptide</keyword>
<evidence type="ECO:0000256" key="13">
    <source>
        <dbReference type="SAM" id="MobiDB-lite"/>
    </source>
</evidence>
<keyword evidence="6 12" id="KW-0653">Protein transport</keyword>
<evidence type="ECO:0000256" key="2">
    <source>
        <dbReference type="ARBA" id="ARBA00006344"/>
    </source>
</evidence>
<dbReference type="RefSeq" id="XP_009496261.1">
    <property type="nucleotide sequence ID" value="XM_009497986.1"/>
</dbReference>
<dbReference type="InterPro" id="IPR036412">
    <property type="entry name" value="HAD-like_sf"/>
</dbReference>
<dbReference type="PROSITE" id="PS50969">
    <property type="entry name" value="FCP1"/>
    <property type="match status" value="1"/>
</dbReference>
<keyword evidence="3 12" id="KW-0813">Transport</keyword>
<dbReference type="OrthoDB" id="287041at2759"/>
<sequence length="186" mass="21585">MRHGVPEFFRTLSDQYEIVIFTREPSTYAMPIIDKMDSEGYIWYRLYRDFTRHEKGEYYKDLTNLNRDLRRVILLDTRADASKTHPENVVVAPKWDGKSMDFWLLDLIPFLQTLASTRTTDVRPILTSYQGTDIPSAFAENQKRLEAEMELRRAQQAQQAQLQASKPQLTPPAFGGAGGSVNPWRR</sequence>
<keyword evidence="9 12" id="KW-0811">Translocation</keyword>
<keyword evidence="5" id="KW-0999">Mitochondrion inner membrane</keyword>
<dbReference type="Gene3D" id="3.40.50.1000">
    <property type="entry name" value="HAD superfamily/HAD-like"/>
    <property type="match status" value="1"/>
</dbReference>
<name>A0A058Z6E2_FONAL</name>
<dbReference type="SMART" id="SM00577">
    <property type="entry name" value="CPDc"/>
    <property type="match status" value="1"/>
</dbReference>
<dbReference type="GO" id="GO:0015031">
    <property type="term" value="P:protein transport"/>
    <property type="evidence" value="ECO:0007669"/>
    <property type="project" value="UniProtKB-KW"/>
</dbReference>
<dbReference type="GO" id="GO:0005744">
    <property type="term" value="C:TIM23 mitochondrial import inner membrane translocase complex"/>
    <property type="evidence" value="ECO:0007669"/>
    <property type="project" value="UniProtKB-UniRule"/>
</dbReference>
<keyword evidence="16" id="KW-1185">Reference proteome</keyword>
<dbReference type="GeneID" id="20528828"/>
<dbReference type="CDD" id="cd07521">
    <property type="entry name" value="HAD_FCP1-like"/>
    <property type="match status" value="1"/>
</dbReference>
<protein>
    <recommendedName>
        <fullName evidence="12">Mitochondrial import inner membrane translocase subunit TIM50</fullName>
    </recommendedName>
</protein>
<evidence type="ECO:0000256" key="8">
    <source>
        <dbReference type="ARBA" id="ARBA00022989"/>
    </source>
</evidence>
<dbReference type="EMBL" id="KB932206">
    <property type="protein sequence ID" value="KCV69696.1"/>
    <property type="molecule type" value="Genomic_DNA"/>
</dbReference>
<reference evidence="15" key="1">
    <citation type="submission" date="2013-04" db="EMBL/GenBank/DDBJ databases">
        <title>The Genome Sequence of Fonticula alba ATCC 38817.</title>
        <authorList>
            <consortium name="The Broad Institute Genomics Platform"/>
            <person name="Russ C."/>
            <person name="Cuomo C."/>
            <person name="Burger G."/>
            <person name="Gray M.W."/>
            <person name="Holland P.W.H."/>
            <person name="King N."/>
            <person name="Lang F.B.F."/>
            <person name="Roger A.J."/>
            <person name="Ruiz-Trillo I."/>
            <person name="Brown M."/>
            <person name="Walker B."/>
            <person name="Young S."/>
            <person name="Zeng Q."/>
            <person name="Gargeya S."/>
            <person name="Fitzgerald M."/>
            <person name="Haas B."/>
            <person name="Abouelleil A."/>
            <person name="Allen A.W."/>
            <person name="Alvarado L."/>
            <person name="Arachchi H.M."/>
            <person name="Berlin A.M."/>
            <person name="Chapman S.B."/>
            <person name="Gainer-Dewar J."/>
            <person name="Goldberg J."/>
            <person name="Griggs A."/>
            <person name="Gujja S."/>
            <person name="Hansen M."/>
            <person name="Howarth C."/>
            <person name="Imamovic A."/>
            <person name="Ireland A."/>
            <person name="Larimer J."/>
            <person name="McCowan C."/>
            <person name="Murphy C."/>
            <person name="Pearson M."/>
            <person name="Poon T.W."/>
            <person name="Priest M."/>
            <person name="Roberts A."/>
            <person name="Saif S."/>
            <person name="Shea T."/>
            <person name="Sisk P."/>
            <person name="Sykes S."/>
            <person name="Wortman J."/>
            <person name="Nusbaum C."/>
            <person name="Birren B."/>
        </authorList>
    </citation>
    <scope>NUCLEOTIDE SEQUENCE [LARGE SCALE GENOMIC DNA]</scope>
    <source>
        <strain evidence="15">ATCC 38817</strain>
    </source>
</reference>
<proteinExistence type="inferred from homology"/>
<evidence type="ECO:0000256" key="4">
    <source>
        <dbReference type="ARBA" id="ARBA00022692"/>
    </source>
</evidence>
<gene>
    <name evidence="15" type="ORF">H696_04103</name>
</gene>
<evidence type="ECO:0000256" key="5">
    <source>
        <dbReference type="ARBA" id="ARBA00022792"/>
    </source>
</evidence>
<comment type="subcellular location">
    <subcellularLocation>
        <location evidence="1 12">Mitochondrion inner membrane</location>
        <topology evidence="1 12">Single-pass membrane protein</topology>
    </subcellularLocation>
</comment>
<dbReference type="Pfam" id="PF03031">
    <property type="entry name" value="NIF"/>
    <property type="match status" value="1"/>
</dbReference>
<dbReference type="STRING" id="691883.A0A058Z6E2"/>
<feature type="region of interest" description="Disordered" evidence="13">
    <location>
        <begin position="155"/>
        <end position="186"/>
    </location>
</feature>
<comment type="function">
    <text evidence="12">Essential component of the TIM23 complex, a complex that mediates the translocation of transit peptide-containing proteins across the mitochondrial inner membrane.</text>
</comment>
<dbReference type="FunFam" id="3.40.50.1000:FF:000019">
    <property type="entry name" value="Mitochondrial import inner membrane translocase subunit TIM50"/>
    <property type="match status" value="1"/>
</dbReference>
<evidence type="ECO:0000256" key="9">
    <source>
        <dbReference type="ARBA" id="ARBA00023010"/>
    </source>
</evidence>
<comment type="subunit">
    <text evidence="12">Component of the TIM23 complex.</text>
</comment>
<dbReference type="eggNOG" id="KOG2832">
    <property type="taxonomic scope" value="Eukaryota"/>
</dbReference>
<evidence type="ECO:0000256" key="1">
    <source>
        <dbReference type="ARBA" id="ARBA00004434"/>
    </source>
</evidence>
<evidence type="ECO:0000259" key="14">
    <source>
        <dbReference type="PROSITE" id="PS50969"/>
    </source>
</evidence>
<evidence type="ECO:0000256" key="7">
    <source>
        <dbReference type="ARBA" id="ARBA00022946"/>
    </source>
</evidence>
<dbReference type="Proteomes" id="UP000030693">
    <property type="component" value="Unassembled WGS sequence"/>
</dbReference>
<feature type="compositionally biased region" description="Low complexity" evidence="13">
    <location>
        <begin position="155"/>
        <end position="164"/>
    </location>
</feature>
<evidence type="ECO:0000256" key="3">
    <source>
        <dbReference type="ARBA" id="ARBA00022448"/>
    </source>
</evidence>
<keyword evidence="4" id="KW-0812">Transmembrane</keyword>
<accession>A0A058Z6E2</accession>
<keyword evidence="10 12" id="KW-0496">Mitochondrion</keyword>